<organism evidence="1 2">
    <name type="scientific">Aeromonas phage 65</name>
    <dbReference type="NCBI Taxonomy" id="2919549"/>
    <lineage>
        <taxon>Viruses</taxon>
        <taxon>Duplodnaviria</taxon>
        <taxon>Heunggongvirae</taxon>
        <taxon>Uroviricota</taxon>
        <taxon>Caudoviricetes</taxon>
        <taxon>Pantevenvirales</taxon>
        <taxon>Straboviridae</taxon>
        <taxon>Emmerichvirinae</taxon>
        <taxon>Ishigurovirus</taxon>
        <taxon>Ishigurovirus osborne</taxon>
    </lineage>
</organism>
<evidence type="ECO:0000313" key="2">
    <source>
        <dbReference type="Proteomes" id="UP000008727"/>
    </source>
</evidence>
<accession>E5DS38</accession>
<gene>
    <name evidence="1" type="ORF">65p204</name>
</gene>
<dbReference type="EMBL" id="GU459069">
    <property type="protein sequence ID" value="ADQ53212.1"/>
    <property type="molecule type" value="Genomic_DNA"/>
</dbReference>
<protein>
    <submittedName>
        <fullName evidence="1">Uncharacterized protein</fullName>
    </submittedName>
</protein>
<dbReference type="Proteomes" id="UP000008727">
    <property type="component" value="Segment"/>
</dbReference>
<proteinExistence type="predicted"/>
<dbReference type="KEGG" id="vg:10323481"/>
<name>E5DS38_9CAUD</name>
<keyword evidence="2" id="KW-1185">Reference proteome</keyword>
<dbReference type="RefSeq" id="YP_004301041.1">
    <property type="nucleotide sequence ID" value="NC_015251.1"/>
</dbReference>
<reference evidence="1 2" key="1">
    <citation type="journal article" date="2010" name="Virol. J.">
        <title>Genomes of the T4-related bacteriophages as windows on microbial genome evolution.</title>
        <authorList>
            <person name="Petrov V.M."/>
            <person name="Ratnayaka S."/>
            <person name="Nolan J.M."/>
            <person name="Miller E.S."/>
            <person name="Karam J.D."/>
        </authorList>
    </citation>
    <scope>NUCLEOTIDE SEQUENCE [LARGE SCALE GENOMIC DNA]</scope>
</reference>
<evidence type="ECO:0000313" key="1">
    <source>
        <dbReference type="EMBL" id="ADQ53212.1"/>
    </source>
</evidence>
<sequence>MDILINRLSHHFVGTLINSHMVHPDSKICGEIVKEVKITIDFDDDMLYHLITESGEYSAYLTDTTLQPDYILEA</sequence>